<dbReference type="CDD" id="cd03443">
    <property type="entry name" value="PaaI_thioesterase"/>
    <property type="match status" value="1"/>
</dbReference>
<comment type="catalytic activity">
    <reaction evidence="19">
        <text>octanoyl-CoA + H2O = octanoate + CoA + H(+)</text>
        <dbReference type="Rhea" id="RHEA:30143"/>
        <dbReference type="ChEBI" id="CHEBI:15377"/>
        <dbReference type="ChEBI" id="CHEBI:15378"/>
        <dbReference type="ChEBI" id="CHEBI:25646"/>
        <dbReference type="ChEBI" id="CHEBI:57287"/>
        <dbReference type="ChEBI" id="CHEBI:57386"/>
    </reaction>
    <physiologicalReaction direction="left-to-right" evidence="19">
        <dbReference type="Rhea" id="RHEA:30144"/>
    </physiologicalReaction>
</comment>
<proteinExistence type="inferred from homology"/>
<keyword evidence="12" id="KW-0966">Cell projection</keyword>
<comment type="catalytic activity">
    <reaction evidence="22">
        <text>dodecanoyl-CoA + H2O = dodecanoate + CoA + H(+)</text>
        <dbReference type="Rhea" id="RHEA:30135"/>
        <dbReference type="ChEBI" id="CHEBI:15377"/>
        <dbReference type="ChEBI" id="CHEBI:15378"/>
        <dbReference type="ChEBI" id="CHEBI:18262"/>
        <dbReference type="ChEBI" id="CHEBI:57287"/>
        <dbReference type="ChEBI" id="CHEBI:57375"/>
    </reaction>
    <physiologicalReaction direction="left-to-right" evidence="22">
        <dbReference type="Rhea" id="RHEA:30136"/>
    </physiologicalReaction>
</comment>
<keyword evidence="5" id="KW-0963">Cytoplasm</keyword>
<keyword evidence="10" id="KW-0443">Lipid metabolism</keyword>
<comment type="similarity">
    <text evidence="15">Belongs to the THEM4/THEM5 thioesterase family.</text>
</comment>
<dbReference type="SUPFAM" id="SSF54637">
    <property type="entry name" value="Thioesterase/thiol ester dehydrase-isomerase"/>
    <property type="match status" value="1"/>
</dbReference>
<feature type="compositionally biased region" description="Polar residues" evidence="24">
    <location>
        <begin position="169"/>
        <end position="178"/>
    </location>
</feature>
<evidence type="ECO:0000256" key="2">
    <source>
        <dbReference type="ARBA" id="ARBA00004496"/>
    </source>
</evidence>
<keyword evidence="6" id="KW-0053">Apoptosis</keyword>
<sequence>MSRLDELIATFAEKFRPREDGTRLPSHHANCLGCGEDNPHGHRLEVRRAGQGVVAEHTFDHRHEGAPGIAHGGALATVVDDLYGFLQYLVGGPAVTRRLEIEYLRPVLLDVPYRLEAHLTGRKERRLEVEASITEPDGQTVLTSTAVFVLVDVGHFAAAYARTLENASTSAINESTAETGDLARLPRKPDP</sequence>
<reference evidence="27" key="1">
    <citation type="journal article" date="2019" name="Int. J. Syst. Evol. Microbiol.">
        <title>The Global Catalogue of Microorganisms (GCM) 10K type strain sequencing project: providing services to taxonomists for standard genome sequencing and annotation.</title>
        <authorList>
            <consortium name="The Broad Institute Genomics Platform"/>
            <consortium name="The Broad Institute Genome Sequencing Center for Infectious Disease"/>
            <person name="Wu L."/>
            <person name="Ma J."/>
        </authorList>
    </citation>
    <scope>NUCLEOTIDE SEQUENCE [LARGE SCALE GENOMIC DNA]</scope>
    <source>
        <strain evidence="27">KACC 13778</strain>
    </source>
</reference>
<evidence type="ECO:0000256" key="14">
    <source>
        <dbReference type="ARBA" id="ARBA00037002"/>
    </source>
</evidence>
<dbReference type="PANTHER" id="PTHR12418:SF19">
    <property type="entry name" value="ACYL-COENZYME A THIOESTERASE THEM4"/>
    <property type="match status" value="1"/>
</dbReference>
<keyword evidence="7 26" id="KW-0378">Hydrolase</keyword>
<dbReference type="GO" id="GO:0016787">
    <property type="term" value="F:hydrolase activity"/>
    <property type="evidence" value="ECO:0007669"/>
    <property type="project" value="UniProtKB-KW"/>
</dbReference>
<evidence type="ECO:0000256" key="19">
    <source>
        <dbReference type="ARBA" id="ARBA00047588"/>
    </source>
</evidence>
<keyword evidence="4" id="KW-1003">Cell membrane</keyword>
<evidence type="ECO:0000256" key="24">
    <source>
        <dbReference type="SAM" id="MobiDB-lite"/>
    </source>
</evidence>
<name>A0ABW0N530_9ACTN</name>
<evidence type="ECO:0000256" key="23">
    <source>
        <dbReference type="ARBA" id="ARBA00048180"/>
    </source>
</evidence>
<keyword evidence="9" id="KW-0809">Transit peptide</keyword>
<dbReference type="Proteomes" id="UP001595956">
    <property type="component" value="Unassembled WGS sequence"/>
</dbReference>
<evidence type="ECO:0000313" key="26">
    <source>
        <dbReference type="EMBL" id="MFC5495336.1"/>
    </source>
</evidence>
<keyword evidence="8" id="KW-0276">Fatty acid metabolism</keyword>
<dbReference type="EMBL" id="JBHSMD010000010">
    <property type="protein sequence ID" value="MFC5495336.1"/>
    <property type="molecule type" value="Genomic_DNA"/>
</dbReference>
<protein>
    <recommendedName>
        <fullName evidence="17">Acyl-coenzyme A thioesterase THEM4</fullName>
        <ecNumber evidence="16">3.1.2.2</ecNumber>
    </recommendedName>
    <alternativeName>
        <fullName evidence="18">Thioesterase superfamily member 4</fullName>
    </alternativeName>
</protein>
<keyword evidence="27" id="KW-1185">Reference proteome</keyword>
<evidence type="ECO:0000313" key="27">
    <source>
        <dbReference type="Proteomes" id="UP001595956"/>
    </source>
</evidence>
<feature type="domain" description="Thioesterase" evidence="25">
    <location>
        <begin position="68"/>
        <end position="140"/>
    </location>
</feature>
<comment type="catalytic activity">
    <reaction evidence="20">
        <text>hexadecanoyl-CoA + H2O = hexadecanoate + CoA + H(+)</text>
        <dbReference type="Rhea" id="RHEA:16645"/>
        <dbReference type="ChEBI" id="CHEBI:7896"/>
        <dbReference type="ChEBI" id="CHEBI:15377"/>
        <dbReference type="ChEBI" id="CHEBI:15378"/>
        <dbReference type="ChEBI" id="CHEBI:57287"/>
        <dbReference type="ChEBI" id="CHEBI:57379"/>
        <dbReference type="EC" id="3.1.2.2"/>
    </reaction>
    <physiologicalReaction direction="left-to-right" evidence="20">
        <dbReference type="Rhea" id="RHEA:16646"/>
    </physiologicalReaction>
</comment>
<comment type="subcellular location">
    <subcellularLocation>
        <location evidence="3">Cell projection</location>
        <location evidence="3">Ruffle membrane</location>
    </subcellularLocation>
    <subcellularLocation>
        <location evidence="2">Cytoplasm</location>
    </subcellularLocation>
    <subcellularLocation>
        <location evidence="1">Membrane</location>
        <topology evidence="1">Peripheral membrane protein</topology>
    </subcellularLocation>
</comment>
<dbReference type="PANTHER" id="PTHR12418">
    <property type="entry name" value="ACYL-COENZYME A THIOESTERASE THEM4"/>
    <property type="match status" value="1"/>
</dbReference>
<dbReference type="InterPro" id="IPR052365">
    <property type="entry name" value="THEM4/THEM5_acyl-CoA_thioest"/>
</dbReference>
<evidence type="ECO:0000256" key="18">
    <source>
        <dbReference type="ARBA" id="ARBA00043210"/>
    </source>
</evidence>
<evidence type="ECO:0000256" key="1">
    <source>
        <dbReference type="ARBA" id="ARBA00004170"/>
    </source>
</evidence>
<evidence type="ECO:0000256" key="10">
    <source>
        <dbReference type="ARBA" id="ARBA00023098"/>
    </source>
</evidence>
<comment type="catalytic activity">
    <reaction evidence="14">
        <text>(9Z)-octadecenoyl-CoA + H2O = (9Z)-octadecenoate + CoA + H(+)</text>
        <dbReference type="Rhea" id="RHEA:40139"/>
        <dbReference type="ChEBI" id="CHEBI:15377"/>
        <dbReference type="ChEBI" id="CHEBI:15378"/>
        <dbReference type="ChEBI" id="CHEBI:30823"/>
        <dbReference type="ChEBI" id="CHEBI:57287"/>
        <dbReference type="ChEBI" id="CHEBI:57387"/>
    </reaction>
    <physiologicalReaction direction="left-to-right" evidence="14">
        <dbReference type="Rhea" id="RHEA:40140"/>
    </physiologicalReaction>
</comment>
<evidence type="ECO:0000256" key="16">
    <source>
        <dbReference type="ARBA" id="ARBA00038848"/>
    </source>
</evidence>
<comment type="catalytic activity">
    <reaction evidence="23">
        <text>tetradecanoyl-CoA + H2O = tetradecanoate + CoA + H(+)</text>
        <dbReference type="Rhea" id="RHEA:40119"/>
        <dbReference type="ChEBI" id="CHEBI:15377"/>
        <dbReference type="ChEBI" id="CHEBI:15378"/>
        <dbReference type="ChEBI" id="CHEBI:30807"/>
        <dbReference type="ChEBI" id="CHEBI:57287"/>
        <dbReference type="ChEBI" id="CHEBI:57385"/>
    </reaction>
    <physiologicalReaction direction="left-to-right" evidence="23">
        <dbReference type="Rhea" id="RHEA:40120"/>
    </physiologicalReaction>
</comment>
<dbReference type="EC" id="3.1.2.2" evidence="16"/>
<organism evidence="26 27">
    <name type="scientific">Nocardioides caricicola</name>
    <dbReference type="NCBI Taxonomy" id="634770"/>
    <lineage>
        <taxon>Bacteria</taxon>
        <taxon>Bacillati</taxon>
        <taxon>Actinomycetota</taxon>
        <taxon>Actinomycetes</taxon>
        <taxon>Propionibacteriales</taxon>
        <taxon>Nocardioidaceae</taxon>
        <taxon>Nocardioides</taxon>
    </lineage>
</organism>
<evidence type="ECO:0000256" key="11">
    <source>
        <dbReference type="ARBA" id="ARBA00023136"/>
    </source>
</evidence>
<evidence type="ECO:0000256" key="12">
    <source>
        <dbReference type="ARBA" id="ARBA00023273"/>
    </source>
</evidence>
<dbReference type="RefSeq" id="WP_345181898.1">
    <property type="nucleotide sequence ID" value="NZ_BAABFQ010000009.1"/>
</dbReference>
<evidence type="ECO:0000256" key="17">
    <source>
        <dbReference type="ARBA" id="ARBA00040123"/>
    </source>
</evidence>
<keyword evidence="11" id="KW-0472">Membrane</keyword>
<comment type="catalytic activity">
    <reaction evidence="13">
        <text>(5Z,8Z,11Z,14Z)-eicosatetraenoyl-CoA + H2O = (5Z,8Z,11Z,14Z)-eicosatetraenoate + CoA + H(+)</text>
        <dbReference type="Rhea" id="RHEA:40151"/>
        <dbReference type="ChEBI" id="CHEBI:15377"/>
        <dbReference type="ChEBI" id="CHEBI:15378"/>
        <dbReference type="ChEBI" id="CHEBI:32395"/>
        <dbReference type="ChEBI" id="CHEBI:57287"/>
        <dbReference type="ChEBI" id="CHEBI:57368"/>
    </reaction>
    <physiologicalReaction direction="left-to-right" evidence="13">
        <dbReference type="Rhea" id="RHEA:40152"/>
    </physiologicalReaction>
</comment>
<evidence type="ECO:0000256" key="6">
    <source>
        <dbReference type="ARBA" id="ARBA00022703"/>
    </source>
</evidence>
<evidence type="ECO:0000256" key="3">
    <source>
        <dbReference type="ARBA" id="ARBA00004632"/>
    </source>
</evidence>
<evidence type="ECO:0000256" key="22">
    <source>
        <dbReference type="ARBA" id="ARBA00048074"/>
    </source>
</evidence>
<evidence type="ECO:0000256" key="7">
    <source>
        <dbReference type="ARBA" id="ARBA00022801"/>
    </source>
</evidence>
<evidence type="ECO:0000256" key="9">
    <source>
        <dbReference type="ARBA" id="ARBA00022946"/>
    </source>
</evidence>
<evidence type="ECO:0000256" key="8">
    <source>
        <dbReference type="ARBA" id="ARBA00022832"/>
    </source>
</evidence>
<dbReference type="Gene3D" id="3.10.129.10">
    <property type="entry name" value="Hotdog Thioesterase"/>
    <property type="match status" value="1"/>
</dbReference>
<accession>A0ABW0N530</accession>
<evidence type="ECO:0000256" key="13">
    <source>
        <dbReference type="ARBA" id="ARBA00035852"/>
    </source>
</evidence>
<feature type="region of interest" description="Disordered" evidence="24">
    <location>
        <begin position="169"/>
        <end position="191"/>
    </location>
</feature>
<gene>
    <name evidence="26" type="ORF">ACFPKY_19670</name>
</gene>
<comment type="caution">
    <text evidence="26">The sequence shown here is derived from an EMBL/GenBank/DDBJ whole genome shotgun (WGS) entry which is preliminary data.</text>
</comment>
<evidence type="ECO:0000259" key="25">
    <source>
        <dbReference type="Pfam" id="PF03061"/>
    </source>
</evidence>
<comment type="catalytic activity">
    <reaction evidence="21">
        <text>decanoyl-CoA + H2O = decanoate + CoA + H(+)</text>
        <dbReference type="Rhea" id="RHEA:40059"/>
        <dbReference type="ChEBI" id="CHEBI:15377"/>
        <dbReference type="ChEBI" id="CHEBI:15378"/>
        <dbReference type="ChEBI" id="CHEBI:27689"/>
        <dbReference type="ChEBI" id="CHEBI:57287"/>
        <dbReference type="ChEBI" id="CHEBI:61430"/>
    </reaction>
    <physiologicalReaction direction="left-to-right" evidence="21">
        <dbReference type="Rhea" id="RHEA:40060"/>
    </physiologicalReaction>
</comment>
<evidence type="ECO:0000256" key="21">
    <source>
        <dbReference type="ARBA" id="ARBA00047969"/>
    </source>
</evidence>
<dbReference type="Pfam" id="PF03061">
    <property type="entry name" value="4HBT"/>
    <property type="match status" value="1"/>
</dbReference>
<dbReference type="InterPro" id="IPR029069">
    <property type="entry name" value="HotDog_dom_sf"/>
</dbReference>
<evidence type="ECO:0000256" key="15">
    <source>
        <dbReference type="ARBA" id="ARBA00038456"/>
    </source>
</evidence>
<evidence type="ECO:0000256" key="20">
    <source>
        <dbReference type="ARBA" id="ARBA00047734"/>
    </source>
</evidence>
<evidence type="ECO:0000256" key="4">
    <source>
        <dbReference type="ARBA" id="ARBA00022475"/>
    </source>
</evidence>
<dbReference type="InterPro" id="IPR006683">
    <property type="entry name" value="Thioestr_dom"/>
</dbReference>
<evidence type="ECO:0000256" key="5">
    <source>
        <dbReference type="ARBA" id="ARBA00022490"/>
    </source>
</evidence>